<dbReference type="EC" id="3.1.4.46" evidence="2"/>
<comment type="similarity">
    <text evidence="1">Belongs to the glycerophosphoryl diester phosphodiesterase family.</text>
</comment>
<name>R7UNB2_CAPTE</name>
<accession>R7UNB2</accession>
<dbReference type="SUPFAM" id="SSF51695">
    <property type="entry name" value="PLC-like phosphodiesterases"/>
    <property type="match status" value="1"/>
</dbReference>
<dbReference type="AlphaFoldDB" id="R7UNB2"/>
<protein>
    <recommendedName>
        <fullName evidence="2">glycerophosphodiester phosphodiesterase</fullName>
        <ecNumber evidence="2">3.1.4.46</ecNumber>
    </recommendedName>
</protein>
<evidence type="ECO:0000256" key="6">
    <source>
        <dbReference type="ARBA" id="ARBA00047512"/>
    </source>
</evidence>
<dbReference type="HOGENOM" id="CLU_030226_4_1_1"/>
<dbReference type="PROSITE" id="PS51704">
    <property type="entry name" value="GP_PDE"/>
    <property type="match status" value="1"/>
</dbReference>
<keyword evidence="3 7" id="KW-0732">Signal</keyword>
<dbReference type="PANTHER" id="PTHR43620">
    <property type="entry name" value="GLYCEROPHOSPHORYL DIESTER PHOSPHODIESTERASE"/>
    <property type="match status" value="1"/>
</dbReference>
<gene>
    <name evidence="9" type="ORF">CAPTEDRAFT_94489</name>
</gene>
<dbReference type="Gene3D" id="3.20.20.190">
    <property type="entry name" value="Phosphatidylinositol (PI) phosphodiesterase"/>
    <property type="match status" value="1"/>
</dbReference>
<evidence type="ECO:0000313" key="11">
    <source>
        <dbReference type="Proteomes" id="UP000014760"/>
    </source>
</evidence>
<feature type="domain" description="GP-PDE" evidence="8">
    <location>
        <begin position="35"/>
        <end position="335"/>
    </location>
</feature>
<dbReference type="Pfam" id="PF03009">
    <property type="entry name" value="GDPD"/>
    <property type="match status" value="1"/>
</dbReference>
<reference evidence="9 11" key="2">
    <citation type="journal article" date="2013" name="Nature">
        <title>Insights into bilaterian evolution from three spiralian genomes.</title>
        <authorList>
            <person name="Simakov O."/>
            <person name="Marletaz F."/>
            <person name="Cho S.J."/>
            <person name="Edsinger-Gonzales E."/>
            <person name="Havlak P."/>
            <person name="Hellsten U."/>
            <person name="Kuo D.H."/>
            <person name="Larsson T."/>
            <person name="Lv J."/>
            <person name="Arendt D."/>
            <person name="Savage R."/>
            <person name="Osoegawa K."/>
            <person name="de Jong P."/>
            <person name="Grimwood J."/>
            <person name="Chapman J.A."/>
            <person name="Shapiro H."/>
            <person name="Aerts A."/>
            <person name="Otillar R.P."/>
            <person name="Terry A.Y."/>
            <person name="Boore J.L."/>
            <person name="Grigoriev I.V."/>
            <person name="Lindberg D.R."/>
            <person name="Seaver E.C."/>
            <person name="Weisblat D.A."/>
            <person name="Putnam N.H."/>
            <person name="Rokhsar D.S."/>
        </authorList>
    </citation>
    <scope>NUCLEOTIDE SEQUENCE</scope>
    <source>
        <strain evidence="9 11">I ESC-2004</strain>
    </source>
</reference>
<evidence type="ECO:0000256" key="2">
    <source>
        <dbReference type="ARBA" id="ARBA00012247"/>
    </source>
</evidence>
<evidence type="ECO:0000313" key="9">
    <source>
        <dbReference type="EMBL" id="ELU07548.1"/>
    </source>
</evidence>
<dbReference type="GO" id="GO:0006071">
    <property type="term" value="P:glycerol metabolic process"/>
    <property type="evidence" value="ECO:0007669"/>
    <property type="project" value="UniProtKB-KW"/>
</dbReference>
<dbReference type="OrthoDB" id="6278646at2759"/>
<feature type="chain" id="PRO_5008788171" description="glycerophosphodiester phosphodiesterase" evidence="7">
    <location>
        <begin position="20"/>
        <end position="342"/>
    </location>
</feature>
<dbReference type="OMA" id="ARHEPNI"/>
<evidence type="ECO:0000313" key="10">
    <source>
        <dbReference type="EnsemblMetazoa" id="CapteP94489"/>
    </source>
</evidence>
<organism evidence="9">
    <name type="scientific">Capitella teleta</name>
    <name type="common">Polychaete worm</name>
    <dbReference type="NCBI Taxonomy" id="283909"/>
    <lineage>
        <taxon>Eukaryota</taxon>
        <taxon>Metazoa</taxon>
        <taxon>Spiralia</taxon>
        <taxon>Lophotrochozoa</taxon>
        <taxon>Annelida</taxon>
        <taxon>Polychaeta</taxon>
        <taxon>Sedentaria</taxon>
        <taxon>Scolecida</taxon>
        <taxon>Capitellidae</taxon>
        <taxon>Capitella</taxon>
    </lineage>
</organism>
<dbReference type="GO" id="GO:0008889">
    <property type="term" value="F:glycerophosphodiester phosphodiesterase activity"/>
    <property type="evidence" value="ECO:0007669"/>
    <property type="project" value="UniProtKB-EC"/>
</dbReference>
<dbReference type="InterPro" id="IPR030395">
    <property type="entry name" value="GP_PDE_dom"/>
</dbReference>
<reference evidence="10" key="3">
    <citation type="submission" date="2015-06" db="UniProtKB">
        <authorList>
            <consortium name="EnsemblMetazoa"/>
        </authorList>
    </citation>
    <scope>IDENTIFICATION</scope>
</reference>
<evidence type="ECO:0000259" key="8">
    <source>
        <dbReference type="PROSITE" id="PS51704"/>
    </source>
</evidence>
<dbReference type="Proteomes" id="UP000014760">
    <property type="component" value="Unassembled WGS sequence"/>
</dbReference>
<keyword evidence="11" id="KW-1185">Reference proteome</keyword>
<dbReference type="EnsemblMetazoa" id="CapteT94489">
    <property type="protein sequence ID" value="CapteP94489"/>
    <property type="gene ID" value="CapteG94489"/>
</dbReference>
<comment type="catalytic activity">
    <reaction evidence="6">
        <text>a sn-glycero-3-phosphodiester + H2O = an alcohol + sn-glycerol 3-phosphate + H(+)</text>
        <dbReference type="Rhea" id="RHEA:12969"/>
        <dbReference type="ChEBI" id="CHEBI:15377"/>
        <dbReference type="ChEBI" id="CHEBI:15378"/>
        <dbReference type="ChEBI" id="CHEBI:30879"/>
        <dbReference type="ChEBI" id="CHEBI:57597"/>
        <dbReference type="ChEBI" id="CHEBI:83408"/>
        <dbReference type="EC" id="3.1.4.46"/>
    </reaction>
</comment>
<dbReference type="EMBL" id="AMQN01007043">
    <property type="status" value="NOT_ANNOTATED_CDS"/>
    <property type="molecule type" value="Genomic_DNA"/>
</dbReference>
<dbReference type="InterPro" id="IPR017946">
    <property type="entry name" value="PLC-like_Pdiesterase_TIM-brl"/>
</dbReference>
<dbReference type="PANTHER" id="PTHR43620:SF7">
    <property type="entry name" value="GLYCEROPHOSPHODIESTER PHOSPHODIESTERASE GDPD5-RELATED"/>
    <property type="match status" value="1"/>
</dbReference>
<feature type="signal peptide" evidence="7">
    <location>
        <begin position="1"/>
        <end position="19"/>
    </location>
</feature>
<dbReference type="GO" id="GO:0006629">
    <property type="term" value="P:lipid metabolic process"/>
    <property type="evidence" value="ECO:0007669"/>
    <property type="project" value="InterPro"/>
</dbReference>
<dbReference type="STRING" id="283909.R7UNB2"/>
<evidence type="ECO:0000256" key="7">
    <source>
        <dbReference type="SAM" id="SignalP"/>
    </source>
</evidence>
<sequence length="342" mass="38776">MNLQTVTVALLVVTTLVRGAPPQFDHGVDLLTTRPLIVAHRGSSGRLPEATKEAFELAIDEGADVIECDVTITRDLQLICSHESWLTPTTNIADVFPEDRMNTYFVIDKASQITDYFSVDFTLEELREIRVKQRNSRRDPNFDELFGITTLEEYIEIAQRSARPIGIYPETKDPTWTNSLDILKDANTTFEDILLDVLTSHGYTEPNHPCFIQSFNENSIRYMSERTRLPLISLGVTSAVPEDRLDELAEFCYGIGPSKSAIVLTDASGNILTRTDLIDRAHARGLRVHPFTMRNEYSYLPWDYGQDPAEEYLDFLKLGADGLFTDFPSTYYNFLNASYTEC</sequence>
<proteinExistence type="inferred from homology"/>
<evidence type="ECO:0000256" key="3">
    <source>
        <dbReference type="ARBA" id="ARBA00022729"/>
    </source>
</evidence>
<reference evidence="11" key="1">
    <citation type="submission" date="2012-12" db="EMBL/GenBank/DDBJ databases">
        <authorList>
            <person name="Hellsten U."/>
            <person name="Grimwood J."/>
            <person name="Chapman J.A."/>
            <person name="Shapiro H."/>
            <person name="Aerts A."/>
            <person name="Otillar R.P."/>
            <person name="Terry A.Y."/>
            <person name="Boore J.L."/>
            <person name="Simakov O."/>
            <person name="Marletaz F."/>
            <person name="Cho S.-J."/>
            <person name="Edsinger-Gonzales E."/>
            <person name="Havlak P."/>
            <person name="Kuo D.-H."/>
            <person name="Larsson T."/>
            <person name="Lv J."/>
            <person name="Arendt D."/>
            <person name="Savage R."/>
            <person name="Osoegawa K."/>
            <person name="de Jong P."/>
            <person name="Lindberg D.R."/>
            <person name="Seaver E.C."/>
            <person name="Weisblat D.A."/>
            <person name="Putnam N.H."/>
            <person name="Grigoriev I.V."/>
            <person name="Rokhsar D.S."/>
        </authorList>
    </citation>
    <scope>NUCLEOTIDE SEQUENCE</scope>
    <source>
        <strain evidence="11">I ESC-2004</strain>
    </source>
</reference>
<evidence type="ECO:0000256" key="1">
    <source>
        <dbReference type="ARBA" id="ARBA00007277"/>
    </source>
</evidence>
<keyword evidence="5" id="KW-0378">Hydrolase</keyword>
<keyword evidence="4" id="KW-0319">Glycerol metabolism</keyword>
<evidence type="ECO:0000256" key="5">
    <source>
        <dbReference type="ARBA" id="ARBA00022801"/>
    </source>
</evidence>
<evidence type="ECO:0000256" key="4">
    <source>
        <dbReference type="ARBA" id="ARBA00022798"/>
    </source>
</evidence>
<dbReference type="EMBL" id="KB299806">
    <property type="protein sequence ID" value="ELU07548.1"/>
    <property type="molecule type" value="Genomic_DNA"/>
</dbReference>